<protein>
    <submittedName>
        <fullName evidence="1">Uncharacterized protein</fullName>
    </submittedName>
</protein>
<name>A0A8R7QX27_TRIUA</name>
<organism evidence="1 2">
    <name type="scientific">Triticum urartu</name>
    <name type="common">Red wild einkorn</name>
    <name type="synonym">Crithodium urartu</name>
    <dbReference type="NCBI Taxonomy" id="4572"/>
    <lineage>
        <taxon>Eukaryota</taxon>
        <taxon>Viridiplantae</taxon>
        <taxon>Streptophyta</taxon>
        <taxon>Embryophyta</taxon>
        <taxon>Tracheophyta</taxon>
        <taxon>Spermatophyta</taxon>
        <taxon>Magnoliopsida</taxon>
        <taxon>Liliopsida</taxon>
        <taxon>Poales</taxon>
        <taxon>Poaceae</taxon>
        <taxon>BOP clade</taxon>
        <taxon>Pooideae</taxon>
        <taxon>Triticodae</taxon>
        <taxon>Triticeae</taxon>
        <taxon>Triticinae</taxon>
        <taxon>Triticum</taxon>
    </lineage>
</organism>
<reference evidence="2" key="1">
    <citation type="journal article" date="2013" name="Nature">
        <title>Draft genome of the wheat A-genome progenitor Triticum urartu.</title>
        <authorList>
            <person name="Ling H.Q."/>
            <person name="Zhao S."/>
            <person name="Liu D."/>
            <person name="Wang J."/>
            <person name="Sun H."/>
            <person name="Zhang C."/>
            <person name="Fan H."/>
            <person name="Li D."/>
            <person name="Dong L."/>
            <person name="Tao Y."/>
            <person name="Gao C."/>
            <person name="Wu H."/>
            <person name="Li Y."/>
            <person name="Cui Y."/>
            <person name="Guo X."/>
            <person name="Zheng S."/>
            <person name="Wang B."/>
            <person name="Yu K."/>
            <person name="Liang Q."/>
            <person name="Yang W."/>
            <person name="Lou X."/>
            <person name="Chen J."/>
            <person name="Feng M."/>
            <person name="Jian J."/>
            <person name="Zhang X."/>
            <person name="Luo G."/>
            <person name="Jiang Y."/>
            <person name="Liu J."/>
            <person name="Wang Z."/>
            <person name="Sha Y."/>
            <person name="Zhang B."/>
            <person name="Wu H."/>
            <person name="Tang D."/>
            <person name="Shen Q."/>
            <person name="Xue P."/>
            <person name="Zou S."/>
            <person name="Wang X."/>
            <person name="Liu X."/>
            <person name="Wang F."/>
            <person name="Yang Y."/>
            <person name="An X."/>
            <person name="Dong Z."/>
            <person name="Zhang K."/>
            <person name="Zhang X."/>
            <person name="Luo M.C."/>
            <person name="Dvorak J."/>
            <person name="Tong Y."/>
            <person name="Wang J."/>
            <person name="Yang H."/>
            <person name="Li Z."/>
            <person name="Wang D."/>
            <person name="Zhang A."/>
            <person name="Wang J."/>
        </authorList>
    </citation>
    <scope>NUCLEOTIDE SEQUENCE</scope>
    <source>
        <strain evidence="2">cv. G1812</strain>
    </source>
</reference>
<dbReference type="EnsemblPlants" id="TuG1812G0700000344.01.T01">
    <property type="protein sequence ID" value="TuG1812G0700000344.01.T01.cds351009"/>
    <property type="gene ID" value="TuG1812G0700000344.01"/>
</dbReference>
<proteinExistence type="predicted"/>
<keyword evidence="2" id="KW-1185">Reference proteome</keyword>
<dbReference type="Proteomes" id="UP000015106">
    <property type="component" value="Chromosome 7"/>
</dbReference>
<sequence length="71" mass="7866">MTGTGTPMDSAQWLMDTPWQLHHMVASFASAVSNEYFPNAVSSKGTHSWEQLCHMYAESVNCNNLTVLFVG</sequence>
<reference evidence="1" key="3">
    <citation type="submission" date="2022-06" db="UniProtKB">
        <authorList>
            <consortium name="EnsemblPlants"/>
        </authorList>
    </citation>
    <scope>IDENTIFICATION</scope>
</reference>
<accession>A0A8R7QX27</accession>
<evidence type="ECO:0000313" key="1">
    <source>
        <dbReference type="EnsemblPlants" id="TuG1812G0700000344.01.T01.cds351009"/>
    </source>
</evidence>
<dbReference type="AlphaFoldDB" id="A0A8R7QX27"/>
<evidence type="ECO:0000313" key="2">
    <source>
        <dbReference type="Proteomes" id="UP000015106"/>
    </source>
</evidence>
<reference evidence="1" key="2">
    <citation type="submission" date="2018-03" db="EMBL/GenBank/DDBJ databases">
        <title>The Triticum urartu genome reveals the dynamic nature of wheat genome evolution.</title>
        <authorList>
            <person name="Ling H."/>
            <person name="Ma B."/>
            <person name="Shi X."/>
            <person name="Liu H."/>
            <person name="Dong L."/>
            <person name="Sun H."/>
            <person name="Cao Y."/>
            <person name="Gao Q."/>
            <person name="Zheng S."/>
            <person name="Li Y."/>
            <person name="Yu Y."/>
            <person name="Du H."/>
            <person name="Qi M."/>
            <person name="Li Y."/>
            <person name="Yu H."/>
            <person name="Cui Y."/>
            <person name="Wang N."/>
            <person name="Chen C."/>
            <person name="Wu H."/>
            <person name="Zhao Y."/>
            <person name="Zhang J."/>
            <person name="Li Y."/>
            <person name="Zhou W."/>
            <person name="Zhang B."/>
            <person name="Hu W."/>
            <person name="Eijk M."/>
            <person name="Tang J."/>
            <person name="Witsenboer H."/>
            <person name="Zhao S."/>
            <person name="Li Z."/>
            <person name="Zhang A."/>
            <person name="Wang D."/>
            <person name="Liang C."/>
        </authorList>
    </citation>
    <scope>NUCLEOTIDE SEQUENCE [LARGE SCALE GENOMIC DNA]</scope>
    <source>
        <strain evidence="1">cv. G1812</strain>
    </source>
</reference>
<dbReference type="Gramene" id="TuG1812G0700000344.01.T01">
    <property type="protein sequence ID" value="TuG1812G0700000344.01.T01.cds351009"/>
    <property type="gene ID" value="TuG1812G0700000344.01"/>
</dbReference>